<evidence type="ECO:0000256" key="1">
    <source>
        <dbReference type="SAM" id="Phobius"/>
    </source>
</evidence>
<keyword evidence="1" id="KW-0472">Membrane</keyword>
<proteinExistence type="predicted"/>
<reference evidence="2 3" key="1">
    <citation type="journal article" date="2018" name="Mol. Ecol.">
        <title>The obligate alkalophilic soda-lake fungus Sodiomyces alkalinus has shifted to a protein diet.</title>
        <authorList>
            <person name="Grum-Grzhimaylo A.A."/>
            <person name="Falkoski D.L."/>
            <person name="van den Heuvel J."/>
            <person name="Valero-Jimenez C.A."/>
            <person name="Min B."/>
            <person name="Choi I.G."/>
            <person name="Lipzen A."/>
            <person name="Daum C.G."/>
            <person name="Aanen D.K."/>
            <person name="Tsang A."/>
            <person name="Henrissat B."/>
            <person name="Bilanenko E.N."/>
            <person name="de Vries R.P."/>
            <person name="van Kan J.A.L."/>
            <person name="Grigoriev I.V."/>
            <person name="Debets A.J.M."/>
        </authorList>
    </citation>
    <scope>NUCLEOTIDE SEQUENCE [LARGE SCALE GENOMIC DNA]</scope>
    <source>
        <strain evidence="2 3">F11</strain>
    </source>
</reference>
<evidence type="ECO:0000313" key="3">
    <source>
        <dbReference type="Proteomes" id="UP000272025"/>
    </source>
</evidence>
<gene>
    <name evidence="2" type="ORF">SODALDRAFT_34812</name>
</gene>
<dbReference type="EMBL" id="ML119051">
    <property type="protein sequence ID" value="ROT43263.1"/>
    <property type="molecule type" value="Genomic_DNA"/>
</dbReference>
<protein>
    <submittedName>
        <fullName evidence="2">Uncharacterized protein</fullName>
    </submittedName>
</protein>
<keyword evidence="1" id="KW-1133">Transmembrane helix</keyword>
<dbReference type="Proteomes" id="UP000272025">
    <property type="component" value="Unassembled WGS sequence"/>
</dbReference>
<accession>A0A3N2Q914</accession>
<name>A0A3N2Q914_SODAK</name>
<organism evidence="2 3">
    <name type="scientific">Sodiomyces alkalinus (strain CBS 110278 / VKM F-3762 / F11)</name>
    <name type="common">Alkaliphilic filamentous fungus</name>
    <dbReference type="NCBI Taxonomy" id="1314773"/>
    <lineage>
        <taxon>Eukaryota</taxon>
        <taxon>Fungi</taxon>
        <taxon>Dikarya</taxon>
        <taxon>Ascomycota</taxon>
        <taxon>Pezizomycotina</taxon>
        <taxon>Sordariomycetes</taxon>
        <taxon>Hypocreomycetidae</taxon>
        <taxon>Glomerellales</taxon>
        <taxon>Plectosphaerellaceae</taxon>
        <taxon>Sodiomyces</taxon>
    </lineage>
</organism>
<dbReference type="RefSeq" id="XP_028471069.1">
    <property type="nucleotide sequence ID" value="XM_028613344.1"/>
</dbReference>
<keyword evidence="1" id="KW-0812">Transmembrane</keyword>
<keyword evidence="3" id="KW-1185">Reference proteome</keyword>
<evidence type="ECO:0000313" key="2">
    <source>
        <dbReference type="EMBL" id="ROT43263.1"/>
    </source>
</evidence>
<dbReference type="GeneID" id="39581822"/>
<dbReference type="AlphaFoldDB" id="A0A3N2Q914"/>
<feature type="transmembrane region" description="Helical" evidence="1">
    <location>
        <begin position="43"/>
        <end position="61"/>
    </location>
</feature>
<sequence>MTAGNCSYFLIGAATSLFSFCVDQHQPLFITFTHPCVQQHHSLILLSDLFSLLSATFVYCVSYRNYGRSLYYSVHYPMF</sequence>